<evidence type="ECO:0000313" key="3">
    <source>
        <dbReference type="Proteomes" id="UP000500953"/>
    </source>
</evidence>
<gene>
    <name evidence="2" type="ORF">F6W96_19980</name>
</gene>
<dbReference type="Proteomes" id="UP000500953">
    <property type="component" value="Chromosome"/>
</dbReference>
<dbReference type="AlphaFoldDB" id="A0A6G9Z470"/>
<feature type="compositionally biased region" description="Low complexity" evidence="1">
    <location>
        <begin position="49"/>
        <end position="60"/>
    </location>
</feature>
<proteinExistence type="predicted"/>
<feature type="region of interest" description="Disordered" evidence="1">
    <location>
        <begin position="1"/>
        <end position="20"/>
    </location>
</feature>
<name>A0A6G9Z470_9NOCA</name>
<feature type="region of interest" description="Disordered" evidence="1">
    <location>
        <begin position="49"/>
        <end position="71"/>
    </location>
</feature>
<dbReference type="EMBL" id="CP046173">
    <property type="protein sequence ID" value="QIS20230.1"/>
    <property type="molecule type" value="Genomic_DNA"/>
</dbReference>
<reference evidence="2 3" key="1">
    <citation type="journal article" date="2019" name="ACS Chem. Biol.">
        <title>Identification and Mobilization of a Cryptic Antibiotic Biosynthesis Gene Locus from a Human-Pathogenic Nocardia Isolate.</title>
        <authorList>
            <person name="Herisse M."/>
            <person name="Ishida K."/>
            <person name="Porter J.L."/>
            <person name="Howden B."/>
            <person name="Hertweck C."/>
            <person name="Stinear T.P."/>
            <person name="Pidot S.J."/>
        </authorList>
    </citation>
    <scope>NUCLEOTIDE SEQUENCE [LARGE SCALE GENOMIC DNA]</scope>
    <source>
        <strain evidence="2 3">AUSMDU00012715</strain>
    </source>
</reference>
<evidence type="ECO:0000256" key="1">
    <source>
        <dbReference type="SAM" id="MobiDB-lite"/>
    </source>
</evidence>
<evidence type="ECO:0000313" key="2">
    <source>
        <dbReference type="EMBL" id="QIS20230.1"/>
    </source>
</evidence>
<accession>A0A6G9Z470</accession>
<organism evidence="2 3">
    <name type="scientific">Nocardia terpenica</name>
    <dbReference type="NCBI Taxonomy" id="455432"/>
    <lineage>
        <taxon>Bacteria</taxon>
        <taxon>Bacillati</taxon>
        <taxon>Actinomycetota</taxon>
        <taxon>Actinomycetes</taxon>
        <taxon>Mycobacteriales</taxon>
        <taxon>Nocardiaceae</taxon>
        <taxon>Nocardia</taxon>
    </lineage>
</organism>
<feature type="compositionally biased region" description="Low complexity" evidence="1">
    <location>
        <begin position="1"/>
        <end position="16"/>
    </location>
</feature>
<protein>
    <submittedName>
        <fullName evidence="2">Uncharacterized protein</fullName>
    </submittedName>
</protein>
<feature type="compositionally biased region" description="Gly residues" evidence="1">
    <location>
        <begin position="61"/>
        <end position="71"/>
    </location>
</feature>
<sequence>MDAVVTVVTGPPKGTVHQPDSRHLSVTATGIVVLNRAGRAGIFAARGRASRQGAPAVRGAGAPGPGKGRDE</sequence>